<evidence type="ECO:0000313" key="10">
    <source>
        <dbReference type="Proteomes" id="UP001454036"/>
    </source>
</evidence>
<evidence type="ECO:0000313" key="9">
    <source>
        <dbReference type="EMBL" id="GAA0146754.1"/>
    </source>
</evidence>
<comment type="caution">
    <text evidence="9">The sequence shown here is derived from an EMBL/GenBank/DDBJ whole genome shotgun (WGS) entry which is preliminary data.</text>
</comment>
<dbReference type="GO" id="GO:0005737">
    <property type="term" value="C:cytoplasm"/>
    <property type="evidence" value="ECO:0007669"/>
    <property type="project" value="UniProtKB-SubCell"/>
</dbReference>
<dbReference type="InterPro" id="IPR006773">
    <property type="entry name" value="Rpn13/ADRM1"/>
</dbReference>
<dbReference type="GO" id="GO:0008541">
    <property type="term" value="C:proteasome regulatory particle, lid subcomplex"/>
    <property type="evidence" value="ECO:0007669"/>
    <property type="project" value="TreeGrafter"/>
</dbReference>
<dbReference type="Proteomes" id="UP001454036">
    <property type="component" value="Unassembled WGS sequence"/>
</dbReference>
<dbReference type="FunFam" id="2.30.29.70:FF:000001">
    <property type="entry name" value="Proteasomal ubiquitin receptor ADRM1"/>
    <property type="match status" value="1"/>
</dbReference>
<dbReference type="PANTHER" id="PTHR12225:SF0">
    <property type="entry name" value="PROTEASOMAL UBIQUITIN RECEPTOR ADRM1"/>
    <property type="match status" value="1"/>
</dbReference>
<feature type="domain" description="Pru" evidence="8">
    <location>
        <begin position="11"/>
        <end position="123"/>
    </location>
</feature>
<dbReference type="PROSITE" id="PS51916">
    <property type="entry name" value="DEUBAD"/>
    <property type="match status" value="1"/>
</dbReference>
<dbReference type="Gene3D" id="1.10.2020.20">
    <property type="match status" value="1"/>
</dbReference>
<protein>
    <recommendedName>
        <fullName evidence="11">Regulatory particle non-ATPase 13</fullName>
    </recommendedName>
</protein>
<dbReference type="InterPro" id="IPR038633">
    <property type="entry name" value="Rpn13/ADRM1_Pru_sf"/>
</dbReference>
<evidence type="ECO:0000256" key="4">
    <source>
        <dbReference type="ARBA" id="ARBA00022942"/>
    </source>
</evidence>
<evidence type="ECO:0000259" key="7">
    <source>
        <dbReference type="PROSITE" id="PS51916"/>
    </source>
</evidence>
<dbReference type="EMBL" id="BAABME010000979">
    <property type="protein sequence ID" value="GAA0146754.1"/>
    <property type="molecule type" value="Genomic_DNA"/>
</dbReference>
<evidence type="ECO:0000256" key="1">
    <source>
        <dbReference type="ARBA" id="ARBA00004123"/>
    </source>
</evidence>
<dbReference type="Pfam" id="PF04683">
    <property type="entry name" value="Rpn13_ADRM1_Pru"/>
    <property type="match status" value="1"/>
</dbReference>
<dbReference type="Pfam" id="PF16550">
    <property type="entry name" value="RPN13_C"/>
    <property type="match status" value="1"/>
</dbReference>
<keyword evidence="10" id="KW-1185">Reference proteome</keyword>
<evidence type="ECO:0000256" key="2">
    <source>
        <dbReference type="ARBA" id="ARBA00004496"/>
    </source>
</evidence>
<dbReference type="AlphaFoldDB" id="A0AAV3P597"/>
<keyword evidence="3" id="KW-0963">Cytoplasm</keyword>
<dbReference type="Gene3D" id="2.30.29.70">
    <property type="entry name" value="Proteasomal ubiquitin receptor Rpn13/ADRM1"/>
    <property type="match status" value="1"/>
</dbReference>
<evidence type="ECO:0000259" key="8">
    <source>
        <dbReference type="PROSITE" id="PS51917"/>
    </source>
</evidence>
<dbReference type="InterPro" id="IPR038108">
    <property type="entry name" value="RPN13_DEUBAD_sf"/>
</dbReference>
<dbReference type="InterPro" id="IPR032368">
    <property type="entry name" value="RPN13_DEUBAD"/>
</dbReference>
<proteinExistence type="predicted"/>
<organism evidence="9 10">
    <name type="scientific">Lithospermum erythrorhizon</name>
    <name type="common">Purple gromwell</name>
    <name type="synonym">Lithospermum officinale var. erythrorhizon</name>
    <dbReference type="NCBI Taxonomy" id="34254"/>
    <lineage>
        <taxon>Eukaryota</taxon>
        <taxon>Viridiplantae</taxon>
        <taxon>Streptophyta</taxon>
        <taxon>Embryophyta</taxon>
        <taxon>Tracheophyta</taxon>
        <taxon>Spermatophyta</taxon>
        <taxon>Magnoliopsida</taxon>
        <taxon>eudicotyledons</taxon>
        <taxon>Gunneridae</taxon>
        <taxon>Pentapetalae</taxon>
        <taxon>asterids</taxon>
        <taxon>lamiids</taxon>
        <taxon>Boraginales</taxon>
        <taxon>Boraginaceae</taxon>
        <taxon>Boraginoideae</taxon>
        <taxon>Lithospermeae</taxon>
        <taxon>Lithospermum</taxon>
    </lineage>
</organism>
<comment type="subcellular location">
    <subcellularLocation>
        <location evidence="2">Cytoplasm</location>
    </subcellularLocation>
    <subcellularLocation>
        <location evidence="1">Nucleus</location>
    </subcellularLocation>
</comment>
<feature type="domain" description="DEUBAD" evidence="7">
    <location>
        <begin position="194"/>
        <end position="297"/>
    </location>
</feature>
<dbReference type="GO" id="GO:0070628">
    <property type="term" value="F:proteasome binding"/>
    <property type="evidence" value="ECO:0007669"/>
    <property type="project" value="TreeGrafter"/>
</dbReference>
<keyword evidence="5" id="KW-0539">Nucleus</keyword>
<accession>A0AAV3P597</accession>
<evidence type="ECO:0000256" key="6">
    <source>
        <dbReference type="SAM" id="MobiDB-lite"/>
    </source>
</evidence>
<evidence type="ECO:0008006" key="11">
    <source>
        <dbReference type="Google" id="ProtNLM"/>
    </source>
</evidence>
<dbReference type="PROSITE" id="PS51917">
    <property type="entry name" value="PRU"/>
    <property type="match status" value="1"/>
</dbReference>
<gene>
    <name evidence="9" type="ORF">LIER_06632</name>
</gene>
<evidence type="ECO:0000256" key="5">
    <source>
        <dbReference type="ARBA" id="ARBA00023242"/>
    </source>
</evidence>
<name>A0AAV3P597_LITER</name>
<dbReference type="CDD" id="cd13314">
    <property type="entry name" value="PH_Rpn13"/>
    <property type="match status" value="1"/>
</dbReference>
<feature type="region of interest" description="Disordered" evidence="6">
    <location>
        <begin position="292"/>
        <end position="321"/>
    </location>
</feature>
<sequence length="321" mass="35630">MGSTTMDDFPPIQETLLEFRAGKMIMEGKRVIPDTRKGLFRLGRGEEGLVHFQWLDRSNNIIEDDQIVFPEEAVFEKVNQAAGRVYILKFHTDDRKFFFWMQESDAENDTELCDAVNLYLNHPLEFPDEEEPDASIPPQNSVEMIDEDIPSSAGNLVLPSMGGEASSGVTSSGPVKLADLQRILSNIGSSADDAVDPDAGLGLGDILRPDLISPLIMELPVGQQLSSYLPEGQWTTEELIELLQSPPFRQQVDSFTYVLRTGQIDLTQFGIDPSKFKLTVPSFLEALEDSVMGTTGSSETSQDDNDLKSQTCNRRDAMDES</sequence>
<dbReference type="InterPro" id="IPR044867">
    <property type="entry name" value="DEUBAD_dom"/>
</dbReference>
<dbReference type="FunFam" id="1.10.2020.20:FF:000002">
    <property type="entry name" value="26S proteasome regulatory subunit RPN13"/>
    <property type="match status" value="1"/>
</dbReference>
<dbReference type="InterPro" id="IPR044868">
    <property type="entry name" value="Rpn13/ADRM1_Pru"/>
</dbReference>
<reference evidence="9 10" key="1">
    <citation type="submission" date="2024-01" db="EMBL/GenBank/DDBJ databases">
        <title>The complete chloroplast genome sequence of Lithospermum erythrorhizon: insights into the phylogenetic relationship among Boraginaceae species and the maternal lineages of purple gromwells.</title>
        <authorList>
            <person name="Okada T."/>
            <person name="Watanabe K."/>
        </authorList>
    </citation>
    <scope>NUCLEOTIDE SEQUENCE [LARGE SCALE GENOMIC DNA]</scope>
</reference>
<evidence type="ECO:0000256" key="3">
    <source>
        <dbReference type="ARBA" id="ARBA00022490"/>
    </source>
</evidence>
<dbReference type="GO" id="GO:0005634">
    <property type="term" value="C:nucleus"/>
    <property type="evidence" value="ECO:0007669"/>
    <property type="project" value="UniProtKB-SubCell"/>
</dbReference>
<dbReference type="GO" id="GO:0061133">
    <property type="term" value="F:endopeptidase activator activity"/>
    <property type="evidence" value="ECO:0007669"/>
    <property type="project" value="TreeGrafter"/>
</dbReference>
<dbReference type="PANTHER" id="PTHR12225">
    <property type="entry name" value="ADHESION REGULATING MOLECULE 1 110 KDA CELL MEMBRANE GLYCOPROTEIN"/>
    <property type="match status" value="1"/>
</dbReference>
<keyword evidence="4" id="KW-0647">Proteasome</keyword>